<dbReference type="Pfam" id="PF07963">
    <property type="entry name" value="N_methyl"/>
    <property type="match status" value="1"/>
</dbReference>
<dbReference type="PRINTS" id="PR00813">
    <property type="entry name" value="BCTERIALGSPG"/>
</dbReference>
<keyword evidence="3" id="KW-0178">Competence</keyword>
<evidence type="ECO:0000313" key="5">
    <source>
        <dbReference type="Proteomes" id="UP000516446"/>
    </source>
</evidence>
<dbReference type="GO" id="GO:0030420">
    <property type="term" value="P:establishment of competence for transformation"/>
    <property type="evidence" value="ECO:0007669"/>
    <property type="project" value="UniProtKB-KW"/>
</dbReference>
<dbReference type="GO" id="GO:0015627">
    <property type="term" value="C:type II protein secretion system complex"/>
    <property type="evidence" value="ECO:0007669"/>
    <property type="project" value="InterPro"/>
</dbReference>
<dbReference type="OMA" id="QMTAFEL"/>
<protein>
    <submittedName>
        <fullName evidence="4">Prepilin-type N-terminal cleavage/methylation domain-containing protein</fullName>
    </submittedName>
</protein>
<reference evidence="4 5" key="1">
    <citation type="submission" date="2019-08" db="EMBL/GenBank/DDBJ databases">
        <authorList>
            <person name="Chang H.C."/>
            <person name="Mun S.Y."/>
        </authorList>
    </citation>
    <scope>NUCLEOTIDE SEQUENCE [LARGE SCALE GENOMIC DNA]</scope>
    <source>
        <strain evidence="4 5">SK</strain>
    </source>
</reference>
<evidence type="ECO:0000256" key="2">
    <source>
        <dbReference type="ARBA" id="ARBA00022481"/>
    </source>
</evidence>
<dbReference type="PROSITE" id="PS00409">
    <property type="entry name" value="PROKAR_NTER_METHYL"/>
    <property type="match status" value="1"/>
</dbReference>
<organism evidence="4 5">
    <name type="scientific">Weissella koreensis</name>
    <dbReference type="NCBI Taxonomy" id="165096"/>
    <lineage>
        <taxon>Bacteria</taxon>
        <taxon>Bacillati</taxon>
        <taxon>Bacillota</taxon>
        <taxon>Bacilli</taxon>
        <taxon>Lactobacillales</taxon>
        <taxon>Lactobacillaceae</taxon>
        <taxon>Weissella</taxon>
    </lineage>
</organism>
<dbReference type="SUPFAM" id="SSF54523">
    <property type="entry name" value="Pili subunits"/>
    <property type="match status" value="1"/>
</dbReference>
<dbReference type="InterPro" id="IPR045584">
    <property type="entry name" value="Pilin-like"/>
</dbReference>
<comment type="subcellular location">
    <subcellularLocation>
        <location evidence="1">Cell surface</location>
    </subcellularLocation>
</comment>
<evidence type="ECO:0000313" key="4">
    <source>
        <dbReference type="EMBL" id="QNT63883.1"/>
    </source>
</evidence>
<dbReference type="NCBIfam" id="TIGR02532">
    <property type="entry name" value="IV_pilin_GFxxxE"/>
    <property type="match status" value="1"/>
</dbReference>
<keyword evidence="5" id="KW-1185">Reference proteome</keyword>
<dbReference type="EMBL" id="CP043431">
    <property type="protein sequence ID" value="QNT63883.1"/>
    <property type="molecule type" value="Genomic_DNA"/>
</dbReference>
<dbReference type="RefSeq" id="WP_013989133.1">
    <property type="nucleotide sequence ID" value="NZ_CP026847.1"/>
</dbReference>
<sequence length="106" mass="12366">MVKKRKGFTLIEVVTALFIIGLLTMLILPNIHRVRDIANRRQAETMERTIQSQADLYLLEHPEDRPVTKEKLLKDNYLSNQQSARMEQLGLDFDHEGNVKRHKNGK</sequence>
<keyword evidence="2" id="KW-0488">Methylation</keyword>
<evidence type="ECO:0000256" key="3">
    <source>
        <dbReference type="ARBA" id="ARBA00023287"/>
    </source>
</evidence>
<dbReference type="GO" id="GO:0015628">
    <property type="term" value="P:protein secretion by the type II secretion system"/>
    <property type="evidence" value="ECO:0007669"/>
    <property type="project" value="InterPro"/>
</dbReference>
<dbReference type="InterPro" id="IPR000983">
    <property type="entry name" value="Bac_GSPG_pilin"/>
</dbReference>
<dbReference type="AlphaFoldDB" id="A0A7H1MK97"/>
<evidence type="ECO:0000256" key="1">
    <source>
        <dbReference type="ARBA" id="ARBA00004241"/>
    </source>
</evidence>
<name>A0A7H1MK97_9LACO</name>
<dbReference type="GO" id="GO:0009986">
    <property type="term" value="C:cell surface"/>
    <property type="evidence" value="ECO:0007669"/>
    <property type="project" value="UniProtKB-SubCell"/>
</dbReference>
<proteinExistence type="predicted"/>
<dbReference type="Gene3D" id="3.30.700.10">
    <property type="entry name" value="Glycoprotein, Type 4 Pilin"/>
    <property type="match status" value="1"/>
</dbReference>
<gene>
    <name evidence="4" type="ORF">FY536_00715</name>
</gene>
<accession>A0A7H1MK97</accession>
<dbReference type="Proteomes" id="UP000516446">
    <property type="component" value="Chromosome"/>
</dbReference>
<dbReference type="InterPro" id="IPR012902">
    <property type="entry name" value="N_methyl_site"/>
</dbReference>